<keyword evidence="9" id="KW-1185">Reference proteome</keyword>
<evidence type="ECO:0000259" key="7">
    <source>
        <dbReference type="PROSITE" id="PS50850"/>
    </source>
</evidence>
<feature type="transmembrane region" description="Helical" evidence="6">
    <location>
        <begin position="206"/>
        <end position="222"/>
    </location>
</feature>
<dbReference type="Gene3D" id="1.20.1250.20">
    <property type="entry name" value="MFS general substrate transporter like domains"/>
    <property type="match status" value="1"/>
</dbReference>
<dbReference type="PANTHER" id="PTHR48022">
    <property type="entry name" value="PLASTIDIC GLUCOSE TRANSPORTER 4"/>
    <property type="match status" value="1"/>
</dbReference>
<evidence type="ECO:0000256" key="3">
    <source>
        <dbReference type="ARBA" id="ARBA00022692"/>
    </source>
</evidence>
<dbReference type="InterPro" id="IPR005828">
    <property type="entry name" value="MFS_sugar_transport-like"/>
</dbReference>
<dbReference type="PROSITE" id="PS00216">
    <property type="entry name" value="SUGAR_TRANSPORT_1"/>
    <property type="match status" value="1"/>
</dbReference>
<protein>
    <submittedName>
        <fullName evidence="8">Hexose transporter-like protein</fullName>
    </submittedName>
</protein>
<dbReference type="Proteomes" id="UP000800097">
    <property type="component" value="Unassembled WGS sequence"/>
</dbReference>
<dbReference type="FunFam" id="1.20.1250.20:FF:000117">
    <property type="entry name" value="MFS hexose transporter"/>
    <property type="match status" value="1"/>
</dbReference>
<feature type="domain" description="Major facilitator superfamily (MFS) profile" evidence="7">
    <location>
        <begin position="43"/>
        <end position="480"/>
    </location>
</feature>
<feature type="transmembrane region" description="Helical" evidence="6">
    <location>
        <begin position="329"/>
        <end position="347"/>
    </location>
</feature>
<gene>
    <name evidence="8" type="ORF">EI97DRAFT_468011</name>
</gene>
<dbReference type="RefSeq" id="XP_033652979.1">
    <property type="nucleotide sequence ID" value="XM_033801635.1"/>
</dbReference>
<keyword evidence="3 6" id="KW-0812">Transmembrane</keyword>
<dbReference type="GeneID" id="54554810"/>
<feature type="transmembrane region" description="Helical" evidence="6">
    <location>
        <begin position="359"/>
        <end position="378"/>
    </location>
</feature>
<feature type="transmembrane region" description="Helical" evidence="6">
    <location>
        <begin position="137"/>
        <end position="158"/>
    </location>
</feature>
<dbReference type="PROSITE" id="PS50850">
    <property type="entry name" value="MFS"/>
    <property type="match status" value="1"/>
</dbReference>
<dbReference type="InterPro" id="IPR020846">
    <property type="entry name" value="MFS_dom"/>
</dbReference>
<dbReference type="GO" id="GO:0016020">
    <property type="term" value="C:membrane"/>
    <property type="evidence" value="ECO:0007669"/>
    <property type="project" value="UniProtKB-SubCell"/>
</dbReference>
<dbReference type="InterPro" id="IPR036259">
    <property type="entry name" value="MFS_trans_sf"/>
</dbReference>
<dbReference type="InterPro" id="IPR050360">
    <property type="entry name" value="MFS_Sugar_Transporters"/>
</dbReference>
<feature type="transmembrane region" description="Helical" evidence="6">
    <location>
        <begin position="82"/>
        <end position="104"/>
    </location>
</feature>
<evidence type="ECO:0000256" key="4">
    <source>
        <dbReference type="ARBA" id="ARBA00022989"/>
    </source>
</evidence>
<dbReference type="AlphaFoldDB" id="A0A6A6JFP0"/>
<evidence type="ECO:0000313" key="9">
    <source>
        <dbReference type="Proteomes" id="UP000800097"/>
    </source>
</evidence>
<reference evidence="8" key="1">
    <citation type="journal article" date="2020" name="Stud. Mycol.">
        <title>101 Dothideomycetes genomes: a test case for predicting lifestyles and emergence of pathogens.</title>
        <authorList>
            <person name="Haridas S."/>
            <person name="Albert R."/>
            <person name="Binder M."/>
            <person name="Bloem J."/>
            <person name="Labutti K."/>
            <person name="Salamov A."/>
            <person name="Andreopoulos B."/>
            <person name="Baker S."/>
            <person name="Barry K."/>
            <person name="Bills G."/>
            <person name="Bluhm B."/>
            <person name="Cannon C."/>
            <person name="Castanera R."/>
            <person name="Culley D."/>
            <person name="Daum C."/>
            <person name="Ezra D."/>
            <person name="Gonzalez J."/>
            <person name="Henrissat B."/>
            <person name="Kuo A."/>
            <person name="Liang C."/>
            <person name="Lipzen A."/>
            <person name="Lutzoni F."/>
            <person name="Magnuson J."/>
            <person name="Mondo S."/>
            <person name="Nolan M."/>
            <person name="Ohm R."/>
            <person name="Pangilinan J."/>
            <person name="Park H.-J."/>
            <person name="Ramirez L."/>
            <person name="Alfaro M."/>
            <person name="Sun H."/>
            <person name="Tritt A."/>
            <person name="Yoshinaga Y."/>
            <person name="Zwiers L.-H."/>
            <person name="Turgeon B."/>
            <person name="Goodwin S."/>
            <person name="Spatafora J."/>
            <person name="Crous P."/>
            <person name="Grigoriev I."/>
        </authorList>
    </citation>
    <scope>NUCLEOTIDE SEQUENCE</scope>
    <source>
        <strain evidence="8">CBS 379.55</strain>
    </source>
</reference>
<proteinExistence type="inferred from homology"/>
<evidence type="ECO:0000256" key="5">
    <source>
        <dbReference type="ARBA" id="ARBA00023136"/>
    </source>
</evidence>
<feature type="transmembrane region" description="Helical" evidence="6">
    <location>
        <begin position="170"/>
        <end position="194"/>
    </location>
</feature>
<dbReference type="Pfam" id="PF00083">
    <property type="entry name" value="Sugar_tr"/>
    <property type="match status" value="1"/>
</dbReference>
<organism evidence="8 9">
    <name type="scientific">Westerdykella ornata</name>
    <dbReference type="NCBI Taxonomy" id="318751"/>
    <lineage>
        <taxon>Eukaryota</taxon>
        <taxon>Fungi</taxon>
        <taxon>Dikarya</taxon>
        <taxon>Ascomycota</taxon>
        <taxon>Pezizomycotina</taxon>
        <taxon>Dothideomycetes</taxon>
        <taxon>Pleosporomycetidae</taxon>
        <taxon>Pleosporales</taxon>
        <taxon>Sporormiaceae</taxon>
        <taxon>Westerdykella</taxon>
    </lineage>
</organism>
<keyword evidence="4 6" id="KW-1133">Transmembrane helix</keyword>
<dbReference type="OrthoDB" id="6133115at2759"/>
<feature type="transmembrane region" description="Helical" evidence="6">
    <location>
        <begin position="390"/>
        <end position="415"/>
    </location>
</feature>
<name>A0A6A6JFP0_WESOR</name>
<dbReference type="PANTHER" id="PTHR48022:SF29">
    <property type="entry name" value="SUGAR TRANSPORTER, PUTATIVE (AFU_ORTHOLOGUE AFUA_6G14500)-RELATED"/>
    <property type="match status" value="1"/>
</dbReference>
<feature type="transmembrane region" description="Helical" evidence="6">
    <location>
        <begin position="457"/>
        <end position="474"/>
    </location>
</feature>
<evidence type="ECO:0000256" key="2">
    <source>
        <dbReference type="ARBA" id="ARBA00010992"/>
    </source>
</evidence>
<dbReference type="EMBL" id="ML986497">
    <property type="protein sequence ID" value="KAF2275440.1"/>
    <property type="molecule type" value="Genomic_DNA"/>
</dbReference>
<comment type="similarity">
    <text evidence="2">Belongs to the major facilitator superfamily. Sugar transporter (TC 2.A.1.1) family.</text>
</comment>
<evidence type="ECO:0000256" key="1">
    <source>
        <dbReference type="ARBA" id="ARBA00004141"/>
    </source>
</evidence>
<comment type="subcellular location">
    <subcellularLocation>
        <location evidence="1">Membrane</location>
        <topology evidence="1">Multi-pass membrane protein</topology>
    </subcellularLocation>
</comment>
<accession>A0A6A6JFP0</accession>
<dbReference type="GO" id="GO:0005351">
    <property type="term" value="F:carbohydrate:proton symporter activity"/>
    <property type="evidence" value="ECO:0007669"/>
    <property type="project" value="TreeGrafter"/>
</dbReference>
<feature type="transmembrane region" description="Helical" evidence="6">
    <location>
        <begin position="39"/>
        <end position="62"/>
    </location>
</feature>
<keyword evidence="5 6" id="KW-0472">Membrane</keyword>
<dbReference type="SUPFAM" id="SSF103473">
    <property type="entry name" value="MFS general substrate transporter"/>
    <property type="match status" value="1"/>
</dbReference>
<feature type="transmembrane region" description="Helical" evidence="6">
    <location>
        <begin position="292"/>
        <end position="309"/>
    </location>
</feature>
<feature type="transmembrane region" description="Helical" evidence="6">
    <location>
        <begin position="427"/>
        <end position="445"/>
    </location>
</feature>
<dbReference type="InterPro" id="IPR005829">
    <property type="entry name" value="Sugar_transporter_CS"/>
</dbReference>
<evidence type="ECO:0000313" key="8">
    <source>
        <dbReference type="EMBL" id="KAF2275440.1"/>
    </source>
</evidence>
<feature type="transmembrane region" description="Helical" evidence="6">
    <location>
        <begin position="111"/>
        <end position="131"/>
    </location>
</feature>
<evidence type="ECO:0000256" key="6">
    <source>
        <dbReference type="SAM" id="Phobius"/>
    </source>
</evidence>
<sequence>MAGGVPGVAAGGSDNDAIIATLVANDPVKWWNKPNLRRLYLLLVPFCFFIESTSGFDSSMMNGMQALKYWKDYFGDPKGGELGLLVACYNLGALTSIPFISIVSDHVGRRWSIVFGSVIMIIGAIMQGLSVNLAMFIFSRIFLGHGIVYAIVAGAALLGELGHPRERATLGALFNASYSIGAVIGAGIVVRTLLIPNDWSWRLPSLLQALPSVLQITFAFTVPESPRWLISKDRQEEALKILIKYHAEGDASQELPHVEFAEIKRALEMENESRRRGWVELFQTKGMRHRSFVAASLGLFVQFSGNNLISQYLVPILKKIGITDSHTQVRYNVGTQAWALLVAVLMANITPRFPRRRMYLLCAACLTCVYTAWTIAQARNRITGSKASGYAVLVFIFLYQPAYCIGYNALTYVYMVEIFPYYVRTKGLSWFQLWGRAAVMFSSFVNPIGLENADWKYLIVYVCWLCLEIIIIYCKHDLCQKISDSLFFFFPETYGKTLEELTFLFESEDEKAKFASAAHKVLDNPGVAMELHEQPDKKA</sequence>